<organism evidence="1 2">
    <name type="scientific">Phascolarctobacterium succinatutens YIT 12067</name>
    <dbReference type="NCBI Taxonomy" id="626939"/>
    <lineage>
        <taxon>Bacteria</taxon>
        <taxon>Bacillati</taxon>
        <taxon>Bacillota</taxon>
        <taxon>Negativicutes</taxon>
        <taxon>Acidaminococcales</taxon>
        <taxon>Acidaminococcaceae</taxon>
        <taxon>Phascolarctobacterium</taxon>
    </lineage>
</organism>
<proteinExistence type="predicted"/>
<protein>
    <submittedName>
        <fullName evidence="1">Uncharacterized protein</fullName>
    </submittedName>
</protein>
<sequence>MAVGKLYSQAVSLRPDVLQLLLSITVQIALLCRQQQFYLPLLPGSCAKYIHTFYIITYQLVFP</sequence>
<evidence type="ECO:0000313" key="1">
    <source>
        <dbReference type="EMBL" id="EFY05298.1"/>
    </source>
</evidence>
<comment type="caution">
    <text evidence="1">The sequence shown here is derived from an EMBL/GenBank/DDBJ whole genome shotgun (WGS) entry which is preliminary data.</text>
</comment>
<dbReference type="Proteomes" id="UP000004923">
    <property type="component" value="Unassembled WGS sequence"/>
</dbReference>
<keyword evidence="2" id="KW-1185">Reference proteome</keyword>
<dbReference type="AlphaFoldDB" id="E8LCY8"/>
<evidence type="ECO:0000313" key="2">
    <source>
        <dbReference type="Proteomes" id="UP000004923"/>
    </source>
</evidence>
<reference evidence="1 2" key="1">
    <citation type="submission" date="2011-01" db="EMBL/GenBank/DDBJ databases">
        <authorList>
            <person name="Weinstock G."/>
            <person name="Sodergren E."/>
            <person name="Clifton S."/>
            <person name="Fulton L."/>
            <person name="Fulton B."/>
            <person name="Courtney L."/>
            <person name="Fronick C."/>
            <person name="Harrison M."/>
            <person name="Strong C."/>
            <person name="Farmer C."/>
            <person name="Delahaunty K."/>
            <person name="Markovic C."/>
            <person name="Hall O."/>
            <person name="Minx P."/>
            <person name="Tomlinson C."/>
            <person name="Mitreva M."/>
            <person name="Hou S."/>
            <person name="Chen J."/>
            <person name="Wollam A."/>
            <person name="Pepin K.H."/>
            <person name="Johnson M."/>
            <person name="Bhonagiri V."/>
            <person name="Zhang X."/>
            <person name="Suruliraj S."/>
            <person name="Warren W."/>
            <person name="Chinwalla A."/>
            <person name="Mardis E.R."/>
            <person name="Wilson R.K."/>
        </authorList>
    </citation>
    <scope>NUCLEOTIDE SEQUENCE [LARGE SCALE GENOMIC DNA]</scope>
    <source>
        <strain evidence="1 2">YIT 12067</strain>
    </source>
</reference>
<gene>
    <name evidence="1" type="ORF">HMPREF9443_00712</name>
</gene>
<name>E8LCY8_9FIRM</name>
<dbReference type="HOGENOM" id="CLU_2881967_0_0_9"/>
<accession>E8LCY8</accession>
<dbReference type="EMBL" id="AEVN01000028">
    <property type="protein sequence ID" value="EFY05298.1"/>
    <property type="molecule type" value="Genomic_DNA"/>
</dbReference>